<evidence type="ECO:0000313" key="1">
    <source>
        <dbReference type="EMBL" id="PQM41520.1"/>
    </source>
</evidence>
<reference evidence="1 2" key="1">
    <citation type="submission" date="2018-02" db="EMBL/GenBank/DDBJ databases">
        <title>Draft genome of wild Prunus yedoensis var. nudiflora.</title>
        <authorList>
            <person name="Baek S."/>
            <person name="Kim J.-H."/>
            <person name="Choi K."/>
            <person name="Kim G.-B."/>
            <person name="Cho A."/>
            <person name="Jang H."/>
            <person name="Shin C.-H."/>
            <person name="Yu H.-J."/>
            <person name="Mun J.-H."/>
        </authorList>
    </citation>
    <scope>NUCLEOTIDE SEQUENCE [LARGE SCALE GENOMIC DNA]</scope>
    <source>
        <strain evidence="2">cv. Jeju island</strain>
        <tissue evidence="1">Leaf</tissue>
    </source>
</reference>
<name>A0A314UVR9_PRUYE</name>
<dbReference type="Proteomes" id="UP000250321">
    <property type="component" value="Unassembled WGS sequence"/>
</dbReference>
<evidence type="ECO:0000313" key="2">
    <source>
        <dbReference type="Proteomes" id="UP000250321"/>
    </source>
</evidence>
<dbReference type="EMBL" id="PJQY01002954">
    <property type="protein sequence ID" value="PQM41520.1"/>
    <property type="molecule type" value="Genomic_DNA"/>
</dbReference>
<keyword evidence="2" id="KW-1185">Reference proteome</keyword>
<accession>A0A314UVR9</accession>
<protein>
    <submittedName>
        <fullName evidence="1">Uncharacterized protein</fullName>
    </submittedName>
</protein>
<dbReference type="AlphaFoldDB" id="A0A314UVR9"/>
<comment type="caution">
    <text evidence="1">The sequence shown here is derived from an EMBL/GenBank/DDBJ whole genome shotgun (WGS) entry which is preliminary data.</text>
</comment>
<proteinExistence type="predicted"/>
<gene>
    <name evidence="1" type="ORF">Pyn_01381</name>
</gene>
<sequence>MEGALTVDIPKCLQKYKKVSSNQDDTTAVVTEPATREPSNSHYTLAEMLESPRATSPWDGNYVAEKYRNIIR</sequence>
<organism evidence="1 2">
    <name type="scientific">Prunus yedoensis var. nudiflora</name>
    <dbReference type="NCBI Taxonomy" id="2094558"/>
    <lineage>
        <taxon>Eukaryota</taxon>
        <taxon>Viridiplantae</taxon>
        <taxon>Streptophyta</taxon>
        <taxon>Embryophyta</taxon>
        <taxon>Tracheophyta</taxon>
        <taxon>Spermatophyta</taxon>
        <taxon>Magnoliopsida</taxon>
        <taxon>eudicotyledons</taxon>
        <taxon>Gunneridae</taxon>
        <taxon>Pentapetalae</taxon>
        <taxon>rosids</taxon>
        <taxon>fabids</taxon>
        <taxon>Rosales</taxon>
        <taxon>Rosaceae</taxon>
        <taxon>Amygdaloideae</taxon>
        <taxon>Amygdaleae</taxon>
        <taxon>Prunus</taxon>
    </lineage>
</organism>